<evidence type="ECO:0000313" key="1">
    <source>
        <dbReference type="EMBL" id="KXZ13067.1"/>
    </source>
</evidence>
<dbReference type="STRING" id="1793963.AXI58_05135"/>
<reference evidence="2" key="1">
    <citation type="submission" date="2016-02" db="EMBL/GenBank/DDBJ databases">
        <authorList>
            <person name="Dunlap C."/>
        </authorList>
    </citation>
    <scope>NUCLEOTIDE SEQUENCE [LARGE SCALE GENOMIC DNA]</scope>
    <source>
        <strain evidence="2">NRRL B-41092</strain>
    </source>
</reference>
<dbReference type="AlphaFoldDB" id="A0A150F3I9"/>
<proteinExistence type="predicted"/>
<dbReference type="Proteomes" id="UP000075430">
    <property type="component" value="Unassembled WGS sequence"/>
</dbReference>
<accession>A0A150F3I9</accession>
<dbReference type="EMBL" id="LSBA01000039">
    <property type="protein sequence ID" value="KXZ13067.1"/>
    <property type="molecule type" value="Genomic_DNA"/>
</dbReference>
<gene>
    <name evidence="1" type="ORF">AXI58_05135</name>
</gene>
<keyword evidence="2" id="KW-1185">Reference proteome</keyword>
<dbReference type="OrthoDB" id="80999at2"/>
<dbReference type="RefSeq" id="WP_061523296.1">
    <property type="nucleotide sequence ID" value="NZ_JARLZY010000012.1"/>
</dbReference>
<protein>
    <recommendedName>
        <fullName evidence="3">DUF2716 domain-containing protein</fullName>
    </recommendedName>
</protein>
<evidence type="ECO:0000313" key="2">
    <source>
        <dbReference type="Proteomes" id="UP000075430"/>
    </source>
</evidence>
<dbReference type="InterPro" id="IPR020323">
    <property type="entry name" value="DUF2716"/>
</dbReference>
<evidence type="ECO:0008006" key="3">
    <source>
        <dbReference type="Google" id="ProtNLM"/>
    </source>
</evidence>
<organism evidence="1 2">
    <name type="scientific">Bacillus nakamurai</name>
    <dbReference type="NCBI Taxonomy" id="1793963"/>
    <lineage>
        <taxon>Bacteria</taxon>
        <taxon>Bacillati</taxon>
        <taxon>Bacillota</taxon>
        <taxon>Bacilli</taxon>
        <taxon>Bacillales</taxon>
        <taxon>Bacillaceae</taxon>
        <taxon>Bacillus</taxon>
    </lineage>
</organism>
<dbReference type="Pfam" id="PF10898">
    <property type="entry name" value="DUF2716"/>
    <property type="match status" value="1"/>
</dbReference>
<name>A0A150F3I9_9BACI</name>
<comment type="caution">
    <text evidence="1">The sequence shown here is derived from an EMBL/GenBank/DDBJ whole genome shotgun (WGS) entry which is preliminary data.</text>
</comment>
<sequence>MNWHCLSEEETGRLWCQFNRAVKWKPGSKFDQIKPPKPFQIFDVSRGFNGEEESISLLDDAEAKIVKAFQSCTLKQEFMYALDYQHECYMFNPHEPIDKDEFGEWLVPAIPNGDNCFFIHQDIQWGLLGDPRQQTITVFGAPLIRAIHRNAPILFQS</sequence>